<evidence type="ECO:0000259" key="3">
    <source>
        <dbReference type="Pfam" id="PF13023"/>
    </source>
</evidence>
<dbReference type="SUPFAM" id="SSF109604">
    <property type="entry name" value="HD-domain/PDEase-like"/>
    <property type="match status" value="1"/>
</dbReference>
<keyword evidence="5" id="KW-1185">Reference proteome</keyword>
<evidence type="ECO:0000256" key="2">
    <source>
        <dbReference type="ARBA" id="ARBA00022801"/>
    </source>
</evidence>
<keyword evidence="2" id="KW-0378">Hydrolase</keyword>
<dbReference type="PANTHER" id="PTHR11845">
    <property type="entry name" value="5'-DEOXYNUCLEOTIDASE HDDC2"/>
    <property type="match status" value="1"/>
</dbReference>
<protein>
    <recommendedName>
        <fullName evidence="3">HD domain-containing protein</fullName>
    </recommendedName>
</protein>
<dbReference type="GO" id="GO:0046872">
    <property type="term" value="F:metal ion binding"/>
    <property type="evidence" value="ECO:0007669"/>
    <property type="project" value="UniProtKB-KW"/>
</dbReference>
<accession>A0A376H8A0</accession>
<name>A0A376H8A0_ENTGA</name>
<keyword evidence="1" id="KW-0479">Metal-binding</keyword>
<reference evidence="4 5" key="1">
    <citation type="submission" date="2018-06" db="EMBL/GenBank/DDBJ databases">
        <authorList>
            <consortium name="Pathogen Informatics"/>
            <person name="Doyle S."/>
        </authorList>
    </citation>
    <scope>NUCLEOTIDE SEQUENCE [LARGE SCALE GENOMIC DNA]</scope>
    <source>
        <strain evidence="4 5">NCTC12360</strain>
    </source>
</reference>
<dbReference type="Gene3D" id="1.10.3210.10">
    <property type="entry name" value="Hypothetical protein af1432"/>
    <property type="match status" value="1"/>
</dbReference>
<dbReference type="PANTHER" id="PTHR11845:SF13">
    <property type="entry name" value="5'-DEOXYNUCLEOTIDASE HDDC2"/>
    <property type="match status" value="1"/>
</dbReference>
<dbReference type="GO" id="GO:0002953">
    <property type="term" value="F:5'-deoxynucleotidase activity"/>
    <property type="evidence" value="ECO:0007669"/>
    <property type="project" value="InterPro"/>
</dbReference>
<proteinExistence type="predicted"/>
<dbReference type="InterPro" id="IPR006674">
    <property type="entry name" value="HD_domain"/>
</dbReference>
<dbReference type="AlphaFoldDB" id="A0A376H8A0"/>
<evidence type="ECO:0000313" key="5">
    <source>
        <dbReference type="Proteomes" id="UP000254807"/>
    </source>
</evidence>
<dbReference type="Pfam" id="PF13023">
    <property type="entry name" value="HD_3"/>
    <property type="match status" value="1"/>
</dbReference>
<feature type="domain" description="HD" evidence="3">
    <location>
        <begin position="14"/>
        <end position="179"/>
    </location>
</feature>
<dbReference type="InterPro" id="IPR039356">
    <property type="entry name" value="YfbR/HDDC2"/>
</dbReference>
<evidence type="ECO:0000313" key="4">
    <source>
        <dbReference type="EMBL" id="STD84618.1"/>
    </source>
</evidence>
<organism evidence="4 5">
    <name type="scientific">Enterococcus gallinarum</name>
    <dbReference type="NCBI Taxonomy" id="1353"/>
    <lineage>
        <taxon>Bacteria</taxon>
        <taxon>Bacillati</taxon>
        <taxon>Bacillota</taxon>
        <taxon>Bacilli</taxon>
        <taxon>Lactobacillales</taxon>
        <taxon>Enterococcaceae</taxon>
        <taxon>Enterococcus</taxon>
    </lineage>
</organism>
<dbReference type="GO" id="GO:0005737">
    <property type="term" value="C:cytoplasm"/>
    <property type="evidence" value="ECO:0007669"/>
    <property type="project" value="TreeGrafter"/>
</dbReference>
<evidence type="ECO:0000256" key="1">
    <source>
        <dbReference type="ARBA" id="ARBA00022723"/>
    </source>
</evidence>
<dbReference type="OrthoDB" id="9796032at2"/>
<dbReference type="RefSeq" id="WP_060813190.1">
    <property type="nucleotide sequence ID" value="NZ_JAJGOJ010000012.1"/>
</dbReference>
<sequence length="197" mass="23354">MTSLEKRMQFIVEADKLKSILRQSTLICNREQRENDAEHTWHLTLCAILLSEYVSSKEPVDVLRVLKMLIIHDMVEIEAGDTYCYDEVGYQDKEQREREAATNLFSTLPKEQYDEFMTLWEEFEEMDTVEAKYASAIDRLQPVLQIYYCDGNTWLENGIDIERELKRNEVIKEIVPEVWEYVETLVEDATNKGWLKR</sequence>
<dbReference type="EMBL" id="UFYW01000001">
    <property type="protein sequence ID" value="STD84618.1"/>
    <property type="molecule type" value="Genomic_DNA"/>
</dbReference>
<dbReference type="Proteomes" id="UP000254807">
    <property type="component" value="Unassembled WGS sequence"/>
</dbReference>
<gene>
    <name evidence="4" type="ORF">NCTC12360_03162</name>
</gene>